<keyword evidence="3" id="KW-1185">Reference proteome</keyword>
<dbReference type="PRINTS" id="PR00080">
    <property type="entry name" value="SDRFAMILY"/>
</dbReference>
<dbReference type="InterPro" id="IPR036291">
    <property type="entry name" value="NAD(P)-bd_dom_sf"/>
</dbReference>
<dbReference type="PANTHER" id="PTHR42879">
    <property type="entry name" value="3-OXOACYL-(ACYL-CARRIER-PROTEIN) REDUCTASE"/>
    <property type="match status" value="1"/>
</dbReference>
<dbReference type="FunFam" id="3.40.50.720:FF:000084">
    <property type="entry name" value="Short-chain dehydrogenase reductase"/>
    <property type="match status" value="1"/>
</dbReference>
<comment type="similarity">
    <text evidence="1">Belongs to the short-chain dehydrogenases/reductases (SDR) family.</text>
</comment>
<evidence type="ECO:0000256" key="1">
    <source>
        <dbReference type="ARBA" id="ARBA00006484"/>
    </source>
</evidence>
<dbReference type="EMBL" id="CYHE01000032">
    <property type="protein sequence ID" value="CUB01150.1"/>
    <property type="molecule type" value="Genomic_DNA"/>
</dbReference>
<dbReference type="InterPro" id="IPR002347">
    <property type="entry name" value="SDR_fam"/>
</dbReference>
<dbReference type="Pfam" id="PF13561">
    <property type="entry name" value="adh_short_C2"/>
    <property type="match status" value="1"/>
</dbReference>
<accession>A0A0K6IDF1</accession>
<reference evidence="3" key="1">
    <citation type="submission" date="2015-08" db="EMBL/GenBank/DDBJ databases">
        <authorList>
            <person name="Varghese N."/>
        </authorList>
    </citation>
    <scope>NUCLEOTIDE SEQUENCE [LARGE SCALE GENOMIC DNA]</scope>
    <source>
        <strain evidence="3">DSM 23407</strain>
    </source>
</reference>
<evidence type="ECO:0000313" key="3">
    <source>
        <dbReference type="Proteomes" id="UP000183900"/>
    </source>
</evidence>
<name>A0A0K6IDF1_9HYPH</name>
<dbReference type="OrthoDB" id="9804774at2"/>
<gene>
    <name evidence="2" type="ORF">Ga0061067_1323</name>
</gene>
<organism evidence="2 3">
    <name type="scientific">Pannonibacter indicus</name>
    <dbReference type="NCBI Taxonomy" id="466044"/>
    <lineage>
        <taxon>Bacteria</taxon>
        <taxon>Pseudomonadati</taxon>
        <taxon>Pseudomonadota</taxon>
        <taxon>Alphaproteobacteria</taxon>
        <taxon>Hyphomicrobiales</taxon>
        <taxon>Stappiaceae</taxon>
        <taxon>Pannonibacter</taxon>
    </lineage>
</organism>
<dbReference type="CDD" id="cd05344">
    <property type="entry name" value="BKR_like_SDR_like"/>
    <property type="match status" value="1"/>
</dbReference>
<dbReference type="InterPro" id="IPR050259">
    <property type="entry name" value="SDR"/>
</dbReference>
<dbReference type="RefSeq" id="WP_055457265.1">
    <property type="nucleotide sequence ID" value="NZ_CYHE01000032.1"/>
</dbReference>
<proteinExistence type="inferred from homology"/>
<sequence>MDLGLKGKRALVLGASRGLGRAIAEELAREGAHVIAAARTSEAIEAWAGAIPGAQVTPLKLDLTDLSAIDAALDKLLAEGGVDILVNNIGGPPPGPALTMDRSLWIQHFEAMAANLFHLSGRLVPQMQKKGWGRVITIASSGVEQPIANLALSNGIRAAVTGWSKTLAAEVARDGVTVNVVLPGRILTARLEELDAAAAKRTGQPVEEVARASAEAIPVGRYGRPDEFAAMVAFLASERASYVTGSLIRVDGGATRSH</sequence>
<dbReference type="Proteomes" id="UP000183900">
    <property type="component" value="Unassembled WGS sequence"/>
</dbReference>
<dbReference type="PANTHER" id="PTHR42879:SF6">
    <property type="entry name" value="NADPH-DEPENDENT REDUCTASE BACG"/>
    <property type="match status" value="1"/>
</dbReference>
<dbReference type="PRINTS" id="PR00081">
    <property type="entry name" value="GDHRDH"/>
</dbReference>
<dbReference type="AlphaFoldDB" id="A0A0K6IDF1"/>
<evidence type="ECO:0000313" key="2">
    <source>
        <dbReference type="EMBL" id="CUB01150.1"/>
    </source>
</evidence>
<dbReference type="Gene3D" id="3.40.50.720">
    <property type="entry name" value="NAD(P)-binding Rossmann-like Domain"/>
    <property type="match status" value="1"/>
</dbReference>
<dbReference type="SUPFAM" id="SSF51735">
    <property type="entry name" value="NAD(P)-binding Rossmann-fold domains"/>
    <property type="match status" value="1"/>
</dbReference>
<protein>
    <submittedName>
        <fullName evidence="2">NAD(P)-dependent dehydrogenase, short-chain alcohol dehydrogenase family</fullName>
    </submittedName>
</protein>